<dbReference type="Proteomes" id="UP001460270">
    <property type="component" value="Unassembled WGS sequence"/>
</dbReference>
<dbReference type="InterPro" id="IPR015943">
    <property type="entry name" value="WD40/YVTN_repeat-like_dom_sf"/>
</dbReference>
<reference evidence="3" key="1">
    <citation type="submission" date="2024-04" db="EMBL/GenBank/DDBJ databases">
        <title>Salinicola lusitanus LLJ914,a marine bacterium isolated from the Okinawa Trough.</title>
        <authorList>
            <person name="Li J."/>
        </authorList>
    </citation>
    <scope>NUCLEOTIDE SEQUENCE [LARGE SCALE GENOMIC DNA]</scope>
</reference>
<organism evidence="2 3">
    <name type="scientific">Mugilogobius chulae</name>
    <name type="common">yellowstripe goby</name>
    <dbReference type="NCBI Taxonomy" id="88201"/>
    <lineage>
        <taxon>Eukaryota</taxon>
        <taxon>Metazoa</taxon>
        <taxon>Chordata</taxon>
        <taxon>Craniata</taxon>
        <taxon>Vertebrata</taxon>
        <taxon>Euteleostomi</taxon>
        <taxon>Actinopterygii</taxon>
        <taxon>Neopterygii</taxon>
        <taxon>Teleostei</taxon>
        <taxon>Neoteleostei</taxon>
        <taxon>Acanthomorphata</taxon>
        <taxon>Gobiaria</taxon>
        <taxon>Gobiiformes</taxon>
        <taxon>Gobioidei</taxon>
        <taxon>Gobiidae</taxon>
        <taxon>Gobionellinae</taxon>
        <taxon>Mugilogobius</taxon>
    </lineage>
</organism>
<dbReference type="InterPro" id="IPR036322">
    <property type="entry name" value="WD40_repeat_dom_sf"/>
</dbReference>
<dbReference type="EMBL" id="JBBPFD010000205">
    <property type="protein sequence ID" value="KAK7879772.1"/>
    <property type="molecule type" value="Genomic_DNA"/>
</dbReference>
<gene>
    <name evidence="2" type="ORF">WMY93_033562</name>
</gene>
<dbReference type="GO" id="GO:0005516">
    <property type="term" value="F:calmodulin binding"/>
    <property type="evidence" value="ECO:0007669"/>
    <property type="project" value="TreeGrafter"/>
</dbReference>
<evidence type="ECO:0000256" key="1">
    <source>
        <dbReference type="SAM" id="MobiDB-lite"/>
    </source>
</evidence>
<feature type="region of interest" description="Disordered" evidence="1">
    <location>
        <begin position="39"/>
        <end position="114"/>
    </location>
</feature>
<dbReference type="InterPro" id="IPR051488">
    <property type="entry name" value="WD_repeat_striatin"/>
</dbReference>
<sequence>MTPSGEQCFSGGLDSFIHWWTSELQHRPLMTTYGTNKQHNTHLQQQQQYSNSTHQTDPYDTLVPHKQQQTHTNNTPVKHQQHTSTDLIDTYGTHNNNNTHQQHTSKTQQHTSTDPYDTYDASVLAGSWAGHSDAVWVWPSAESRTVCCRVLADGTVKLWNPQERQPCVCTFNTDREHGTPTSVDFNGTDPAHMVASFSSGDVVLYDLETSQSALVLKGQGQSGDHMIRTPPTSL</sequence>
<dbReference type="Gene3D" id="2.130.10.10">
    <property type="entry name" value="YVTN repeat-like/Quinoprotein amine dehydrogenase"/>
    <property type="match status" value="1"/>
</dbReference>
<proteinExistence type="predicted"/>
<dbReference type="GO" id="GO:0044877">
    <property type="term" value="F:protein-containing complex binding"/>
    <property type="evidence" value="ECO:0007669"/>
    <property type="project" value="TreeGrafter"/>
</dbReference>
<dbReference type="GO" id="GO:0070016">
    <property type="term" value="F:armadillo repeat domain binding"/>
    <property type="evidence" value="ECO:0007669"/>
    <property type="project" value="TreeGrafter"/>
</dbReference>
<dbReference type="PANTHER" id="PTHR15653:SF3">
    <property type="entry name" value="STRIATIN-3"/>
    <property type="match status" value="1"/>
</dbReference>
<protein>
    <submittedName>
        <fullName evidence="2">Uncharacterized protein</fullName>
    </submittedName>
</protein>
<feature type="compositionally biased region" description="Low complexity" evidence="1">
    <location>
        <begin position="93"/>
        <end position="113"/>
    </location>
</feature>
<feature type="compositionally biased region" description="Polar residues" evidence="1">
    <location>
        <begin position="66"/>
        <end position="87"/>
    </location>
</feature>
<feature type="compositionally biased region" description="Low complexity" evidence="1">
    <location>
        <begin position="39"/>
        <end position="56"/>
    </location>
</feature>
<accession>A0AAW0MNJ4</accession>
<dbReference type="GO" id="GO:0051721">
    <property type="term" value="F:protein phosphatase 2A binding"/>
    <property type="evidence" value="ECO:0007669"/>
    <property type="project" value="TreeGrafter"/>
</dbReference>
<dbReference type="AlphaFoldDB" id="A0AAW0MNJ4"/>
<keyword evidence="3" id="KW-1185">Reference proteome</keyword>
<name>A0AAW0MNJ4_9GOBI</name>
<evidence type="ECO:0000313" key="3">
    <source>
        <dbReference type="Proteomes" id="UP001460270"/>
    </source>
</evidence>
<dbReference type="PANTHER" id="PTHR15653">
    <property type="entry name" value="STRIATIN"/>
    <property type="match status" value="1"/>
</dbReference>
<dbReference type="SUPFAM" id="SSF50978">
    <property type="entry name" value="WD40 repeat-like"/>
    <property type="match status" value="1"/>
</dbReference>
<dbReference type="GO" id="GO:0030425">
    <property type="term" value="C:dendrite"/>
    <property type="evidence" value="ECO:0007669"/>
    <property type="project" value="TreeGrafter"/>
</dbReference>
<comment type="caution">
    <text evidence="2">The sequence shown here is derived from an EMBL/GenBank/DDBJ whole genome shotgun (WGS) entry which is preliminary data.</text>
</comment>
<evidence type="ECO:0000313" key="2">
    <source>
        <dbReference type="EMBL" id="KAK7879772.1"/>
    </source>
</evidence>